<protein>
    <submittedName>
        <fullName evidence="1">Uncharacterized protein</fullName>
    </submittedName>
</protein>
<name>A0ACB5UFT8_9FIRM</name>
<gene>
    <name evidence="1" type="ORF">AN2V17_07510</name>
</gene>
<proteinExistence type="predicted"/>
<evidence type="ECO:0000313" key="1">
    <source>
        <dbReference type="EMBL" id="GMQ61522.1"/>
    </source>
</evidence>
<keyword evidence="2" id="KW-1185">Reference proteome</keyword>
<evidence type="ECO:0000313" key="2">
    <source>
        <dbReference type="Proteomes" id="UP001374599"/>
    </source>
</evidence>
<sequence length="60" mass="7014">MELVKIKRNEIFTYSLIVANGTDYNHPIIQRKMRDYESDFAELGKLGFENRPLPSGQKQI</sequence>
<organism evidence="1 2">
    <name type="scientific">Vallitalea maricola</name>
    <dbReference type="NCBI Taxonomy" id="3074433"/>
    <lineage>
        <taxon>Bacteria</taxon>
        <taxon>Bacillati</taxon>
        <taxon>Bacillota</taxon>
        <taxon>Clostridia</taxon>
        <taxon>Lachnospirales</taxon>
        <taxon>Vallitaleaceae</taxon>
        <taxon>Vallitalea</taxon>
    </lineage>
</organism>
<dbReference type="Proteomes" id="UP001374599">
    <property type="component" value="Unassembled WGS sequence"/>
</dbReference>
<comment type="caution">
    <text evidence="1">The sequence shown here is derived from an EMBL/GenBank/DDBJ whole genome shotgun (WGS) entry which is preliminary data.</text>
</comment>
<dbReference type="EMBL" id="BTPU01000009">
    <property type="protein sequence ID" value="GMQ61522.1"/>
    <property type="molecule type" value="Genomic_DNA"/>
</dbReference>
<reference evidence="1" key="1">
    <citation type="submission" date="2023-09" db="EMBL/GenBank/DDBJ databases">
        <title>Vallitalea sediminicola and Vallitalea maricola sp. nov., anaerobic bacteria isolated from marine sediment.</title>
        <authorList>
            <person name="Hirano S."/>
            <person name="Maeda A."/>
            <person name="Terahara T."/>
            <person name="Mori K."/>
            <person name="Hamada M."/>
            <person name="Matsumoto R."/>
            <person name="Kobayashi T."/>
        </authorList>
    </citation>
    <scope>NUCLEOTIDE SEQUENCE</scope>
    <source>
        <strain evidence="1">AN17-2</strain>
    </source>
</reference>
<accession>A0ACB5UFT8</accession>